<dbReference type="AlphaFoldDB" id="A0AAQ4E363"/>
<sequence length="178" mass="20137">MQIFKPVTSVPTGSDWRIQPYLHLLRQATSLRKLTLSMSLFDKREQRLFFEALALSDVVEEVHIQDRRHCYSRDVCRAICETNTCSRVRIGTVGVNESSWESALKRLHIRGACIVVEATALPGVTYSCLAQLQVLDTLTTLSVNIAADMGKESAELLAQYLQETRLLIEVTMSFFPCR</sequence>
<reference evidence="1 2" key="1">
    <citation type="journal article" date="2023" name="Arcadia Sci">
        <title>De novo assembly of a long-read Amblyomma americanum tick genome.</title>
        <authorList>
            <person name="Chou S."/>
            <person name="Poskanzer K.E."/>
            <person name="Rollins M."/>
            <person name="Thuy-Boun P.S."/>
        </authorList>
    </citation>
    <scope>NUCLEOTIDE SEQUENCE [LARGE SCALE GENOMIC DNA]</scope>
    <source>
        <strain evidence="1">F_SG_1</strain>
        <tissue evidence="1">Salivary glands</tissue>
    </source>
</reference>
<gene>
    <name evidence="1" type="ORF">V5799_014397</name>
</gene>
<organism evidence="1 2">
    <name type="scientific">Amblyomma americanum</name>
    <name type="common">Lone star tick</name>
    <dbReference type="NCBI Taxonomy" id="6943"/>
    <lineage>
        <taxon>Eukaryota</taxon>
        <taxon>Metazoa</taxon>
        <taxon>Ecdysozoa</taxon>
        <taxon>Arthropoda</taxon>
        <taxon>Chelicerata</taxon>
        <taxon>Arachnida</taxon>
        <taxon>Acari</taxon>
        <taxon>Parasitiformes</taxon>
        <taxon>Ixodida</taxon>
        <taxon>Ixodoidea</taxon>
        <taxon>Ixodidae</taxon>
        <taxon>Amblyomminae</taxon>
        <taxon>Amblyomma</taxon>
    </lineage>
</organism>
<dbReference type="EMBL" id="JARKHS020023060">
    <property type="protein sequence ID" value="KAK8769138.1"/>
    <property type="molecule type" value="Genomic_DNA"/>
</dbReference>
<name>A0AAQ4E363_AMBAM</name>
<evidence type="ECO:0000313" key="2">
    <source>
        <dbReference type="Proteomes" id="UP001321473"/>
    </source>
</evidence>
<keyword evidence="2" id="KW-1185">Reference proteome</keyword>
<dbReference type="Proteomes" id="UP001321473">
    <property type="component" value="Unassembled WGS sequence"/>
</dbReference>
<comment type="caution">
    <text evidence="1">The sequence shown here is derived from an EMBL/GenBank/DDBJ whole genome shotgun (WGS) entry which is preliminary data.</text>
</comment>
<accession>A0AAQ4E363</accession>
<evidence type="ECO:0000313" key="1">
    <source>
        <dbReference type="EMBL" id="KAK8769138.1"/>
    </source>
</evidence>
<protein>
    <submittedName>
        <fullName evidence="1">Uncharacterized protein</fullName>
    </submittedName>
</protein>
<proteinExistence type="predicted"/>